<evidence type="ECO:0000256" key="4">
    <source>
        <dbReference type="ARBA" id="ARBA00022840"/>
    </source>
</evidence>
<dbReference type="FunFam" id="1.25.40.340:FF:000002">
    <property type="entry name" value="Dihydroxyacetone kinase, L subunit"/>
    <property type="match status" value="1"/>
</dbReference>
<dbReference type="PROSITE" id="PS51480">
    <property type="entry name" value="DHAL"/>
    <property type="match status" value="1"/>
</dbReference>
<evidence type="ECO:0000256" key="1">
    <source>
        <dbReference type="ARBA" id="ARBA00022679"/>
    </source>
</evidence>
<evidence type="ECO:0000313" key="7">
    <source>
        <dbReference type="EMBL" id="AZN29992.1"/>
    </source>
</evidence>
<dbReference type="GO" id="GO:0005524">
    <property type="term" value="F:ATP binding"/>
    <property type="evidence" value="ECO:0007669"/>
    <property type="project" value="UniProtKB-KW"/>
</dbReference>
<name>A0A3Q8WVF4_9ACTO</name>
<dbReference type="Pfam" id="PF02734">
    <property type="entry name" value="Dak2"/>
    <property type="match status" value="1"/>
</dbReference>
<dbReference type="EMBL" id="CP034438">
    <property type="protein sequence ID" value="AZN29992.1"/>
    <property type="molecule type" value="Genomic_DNA"/>
</dbReference>
<dbReference type="GO" id="GO:0004371">
    <property type="term" value="F:glycerone kinase activity"/>
    <property type="evidence" value="ECO:0007669"/>
    <property type="project" value="InterPro"/>
</dbReference>
<dbReference type="GO" id="GO:0005829">
    <property type="term" value="C:cytosol"/>
    <property type="evidence" value="ECO:0007669"/>
    <property type="project" value="TreeGrafter"/>
</dbReference>
<dbReference type="AlphaFoldDB" id="A0A3Q8WVF4"/>
<reference evidence="7 8" key="1">
    <citation type="submission" date="2018-12" db="EMBL/GenBank/DDBJ databases">
        <title>Complete genome sequence of Flaviflexus salsibiostraticola KCTC 33148.</title>
        <authorList>
            <person name="Bae J.-W."/>
        </authorList>
    </citation>
    <scope>NUCLEOTIDE SEQUENCE [LARGE SCALE GENOMIC DNA]</scope>
    <source>
        <strain evidence="7 8">KCTC 33148</strain>
    </source>
</reference>
<evidence type="ECO:0000256" key="2">
    <source>
        <dbReference type="ARBA" id="ARBA00022741"/>
    </source>
</evidence>
<dbReference type="PROSITE" id="PS51481">
    <property type="entry name" value="DHAK"/>
    <property type="match status" value="1"/>
</dbReference>
<gene>
    <name evidence="7" type="ORF">EJO69_06475</name>
</gene>
<keyword evidence="3 7" id="KW-0418">Kinase</keyword>
<dbReference type="NCBIfam" id="NF011049">
    <property type="entry name" value="PRK14479.1"/>
    <property type="match status" value="1"/>
</dbReference>
<keyword evidence="1" id="KW-0808">Transferase</keyword>
<dbReference type="KEGG" id="fsl:EJO69_06475"/>
<evidence type="ECO:0000259" key="6">
    <source>
        <dbReference type="PROSITE" id="PS51481"/>
    </source>
</evidence>
<dbReference type="OrthoDB" id="9806345at2"/>
<keyword evidence="4" id="KW-0067">ATP-binding</keyword>
<protein>
    <submittedName>
        <fullName evidence="7">Dihydroxyacetone kinase family protein</fullName>
    </submittedName>
</protein>
<keyword evidence="8" id="KW-1185">Reference proteome</keyword>
<dbReference type="InterPro" id="IPR004007">
    <property type="entry name" value="DhaL_dom"/>
</dbReference>
<dbReference type="InterPro" id="IPR036117">
    <property type="entry name" value="DhaL_dom_sf"/>
</dbReference>
<dbReference type="GO" id="GO:0019563">
    <property type="term" value="P:glycerol catabolic process"/>
    <property type="evidence" value="ECO:0007669"/>
    <property type="project" value="TreeGrafter"/>
</dbReference>
<dbReference type="InterPro" id="IPR050861">
    <property type="entry name" value="Dihydroxyacetone_Kinase"/>
</dbReference>
<dbReference type="Proteomes" id="UP000270021">
    <property type="component" value="Chromosome"/>
</dbReference>
<dbReference type="SMART" id="SM01120">
    <property type="entry name" value="Dak2"/>
    <property type="match status" value="1"/>
</dbReference>
<dbReference type="SUPFAM" id="SSF101473">
    <property type="entry name" value="DhaL-like"/>
    <property type="match status" value="1"/>
</dbReference>
<dbReference type="Gene3D" id="1.25.40.340">
    <property type="match status" value="1"/>
</dbReference>
<proteinExistence type="predicted"/>
<dbReference type="Gene3D" id="3.40.50.10440">
    <property type="entry name" value="Dihydroxyacetone kinase, domain 1"/>
    <property type="match status" value="1"/>
</dbReference>
<organism evidence="7 8">
    <name type="scientific">Flaviflexus salsibiostraticola</name>
    <dbReference type="NCBI Taxonomy" id="1282737"/>
    <lineage>
        <taxon>Bacteria</taxon>
        <taxon>Bacillati</taxon>
        <taxon>Actinomycetota</taxon>
        <taxon>Actinomycetes</taxon>
        <taxon>Actinomycetales</taxon>
        <taxon>Actinomycetaceae</taxon>
        <taxon>Flaviflexus</taxon>
    </lineage>
</organism>
<feature type="domain" description="DhaL" evidence="5">
    <location>
        <begin position="366"/>
        <end position="567"/>
    </location>
</feature>
<evidence type="ECO:0000256" key="3">
    <source>
        <dbReference type="ARBA" id="ARBA00022777"/>
    </source>
</evidence>
<dbReference type="SUPFAM" id="SSF82549">
    <property type="entry name" value="DAK1/DegV-like"/>
    <property type="match status" value="1"/>
</dbReference>
<accession>A0A3Q8WVF4</accession>
<dbReference type="Gene3D" id="3.30.1180.20">
    <property type="entry name" value="Dihydroxyacetone kinase, domain 2"/>
    <property type="match status" value="1"/>
</dbReference>
<sequence>MTRLLNNPDNFPVESAEGFLLANKRHVRGLYGGAVRATKTPEGKVALVIGGGTGHYPAFAGWVGHGMADGVVMGNIFSSPSAAQAVSVAKAAERGGGVLIAFGNYAGDVLHFGDAAAQLSAQGIPARAVVTTDDIASAGPEEKEKRRGIAGWVPVFKATGAAAERGMNLDEVERVFHKANDRTRTLGVAFSGCTLPGDSEPLFTVPEGKMAIGLGVHGEPGIAEVDFGTADEVAKVLVERLLEERPEGADNRVIALLNGLGTAKYEEMFVTFRAIHRLLEEAGLEIVDGEVGEFATSLDMSGVSLTLHWPDDELVELWNDPVDTPTIRRGTVDAGDLRDDIHTLSQDPTRIAVTEEGSEESRALAAKMADTLDKVAAMLREKMSELGKLDSYAGDGDHGTGMQRGSENAASAARKLLNEGAGAGTLLAGAGEAWSATAGGTSGALWGVILGAAGQGVGDADVPSAEKVAEIVDEVTTTLQQVGAAEEGDKTMLDALLPFTRALKDYVGQGNLAESWNKAATVAAGAAQQTADLSPRIGRARPLAEKSVGHADPGAVSLAYVLATIGEDL</sequence>
<dbReference type="PANTHER" id="PTHR28629">
    <property type="entry name" value="TRIOKINASE/FMN CYCLASE"/>
    <property type="match status" value="1"/>
</dbReference>
<evidence type="ECO:0000259" key="5">
    <source>
        <dbReference type="PROSITE" id="PS51480"/>
    </source>
</evidence>
<feature type="domain" description="DhaK" evidence="6">
    <location>
        <begin position="7"/>
        <end position="327"/>
    </location>
</feature>
<keyword evidence="2" id="KW-0547">Nucleotide-binding</keyword>
<evidence type="ECO:0000313" key="8">
    <source>
        <dbReference type="Proteomes" id="UP000270021"/>
    </source>
</evidence>
<dbReference type="InterPro" id="IPR004006">
    <property type="entry name" value="DhaK_dom"/>
</dbReference>
<dbReference type="Pfam" id="PF02733">
    <property type="entry name" value="Dak1"/>
    <property type="match status" value="1"/>
</dbReference>
<dbReference type="RefSeq" id="WP_126040354.1">
    <property type="nucleotide sequence ID" value="NZ_CP034438.1"/>
</dbReference>
<dbReference type="PANTHER" id="PTHR28629:SF4">
    <property type="entry name" value="TRIOKINASE_FMN CYCLASE"/>
    <property type="match status" value="1"/>
</dbReference>